<dbReference type="Pfam" id="PF22688">
    <property type="entry name" value="Hda_lid"/>
    <property type="match status" value="1"/>
</dbReference>
<proteinExistence type="predicted"/>
<dbReference type="Gene3D" id="1.10.8.60">
    <property type="match status" value="1"/>
</dbReference>
<sequence>MERQLTFDLPANVRLGPEAFFVSDANAQAYAMVLTPDAWPDGKLALVGPASSGKTHLAKVFAAQSGAQVLQAGKIDPAAPLPEGPLIVENCDRLPARAEEWLFHAHNHLRATRSPLLITGQTPPARWDIALPDLASRLSAATTVTIETPDPPLLTAVLLKQFQDRQLMPTPNATAYLVKHLPRSFAAVHEIVATLDREALAQRRPLNRPFVRAVLDSHRTDAQ</sequence>
<dbReference type="Gene3D" id="3.40.50.300">
    <property type="entry name" value="P-loop containing nucleotide triphosphate hydrolases"/>
    <property type="match status" value="2"/>
</dbReference>
<protein>
    <recommendedName>
        <fullName evidence="1">Hda lid domain-containing protein</fullName>
    </recommendedName>
</protein>
<reference evidence="2 3" key="1">
    <citation type="submission" date="2018-04" db="EMBL/GenBank/DDBJ databases">
        <title>Pelagivirga bohaiensis gen. nov., sp. nov., a bacterium isolated from the Bohai Sea.</title>
        <authorList>
            <person name="Ji X."/>
        </authorList>
    </citation>
    <scope>NUCLEOTIDE SEQUENCE [LARGE SCALE GENOMIC DNA]</scope>
    <source>
        <strain evidence="2 3">BH-SD16</strain>
    </source>
</reference>
<dbReference type="GO" id="GO:0006270">
    <property type="term" value="P:DNA replication initiation"/>
    <property type="evidence" value="ECO:0007669"/>
    <property type="project" value="TreeGrafter"/>
</dbReference>
<dbReference type="PANTHER" id="PTHR30050:SF5">
    <property type="entry name" value="DNAA REGULATORY INACTIVATOR HDA"/>
    <property type="match status" value="1"/>
</dbReference>
<dbReference type="PANTHER" id="PTHR30050">
    <property type="entry name" value="CHROMOSOMAL REPLICATION INITIATOR PROTEIN DNAA"/>
    <property type="match status" value="1"/>
</dbReference>
<evidence type="ECO:0000259" key="1">
    <source>
        <dbReference type="Pfam" id="PF22688"/>
    </source>
</evidence>
<dbReference type="SUPFAM" id="SSF52540">
    <property type="entry name" value="P-loop containing nucleoside triphosphate hydrolases"/>
    <property type="match status" value="1"/>
</dbReference>
<dbReference type="InterPro" id="IPR055199">
    <property type="entry name" value="Hda_lid"/>
</dbReference>
<comment type="caution">
    <text evidence="2">The sequence shown here is derived from an EMBL/GenBank/DDBJ whole genome shotgun (WGS) entry which is preliminary data.</text>
</comment>
<dbReference type="OrthoDB" id="7390113at2"/>
<dbReference type="GO" id="GO:0003688">
    <property type="term" value="F:DNA replication origin binding"/>
    <property type="evidence" value="ECO:0007669"/>
    <property type="project" value="TreeGrafter"/>
</dbReference>
<feature type="domain" description="Hda lid" evidence="1">
    <location>
        <begin position="157"/>
        <end position="215"/>
    </location>
</feature>
<organism evidence="2 3">
    <name type="scientific">Thalassorhabdomicrobium marinisediminis</name>
    <dbReference type="NCBI Taxonomy" id="2170577"/>
    <lineage>
        <taxon>Bacteria</taxon>
        <taxon>Pseudomonadati</taxon>
        <taxon>Pseudomonadota</taxon>
        <taxon>Alphaproteobacteria</taxon>
        <taxon>Rhodobacterales</taxon>
        <taxon>Paracoccaceae</taxon>
        <taxon>Thalassorhabdomicrobium</taxon>
    </lineage>
</organism>
<evidence type="ECO:0000313" key="3">
    <source>
        <dbReference type="Proteomes" id="UP000244817"/>
    </source>
</evidence>
<dbReference type="InterPro" id="IPR027417">
    <property type="entry name" value="P-loop_NTPase"/>
</dbReference>
<evidence type="ECO:0000313" key="2">
    <source>
        <dbReference type="EMBL" id="PVA06546.1"/>
    </source>
</evidence>
<keyword evidence="3" id="KW-1185">Reference proteome</keyword>
<dbReference type="Proteomes" id="UP000244817">
    <property type="component" value="Unassembled WGS sequence"/>
</dbReference>
<dbReference type="RefSeq" id="WP_108640707.1">
    <property type="nucleotide sequence ID" value="NZ_QCYG01000005.1"/>
</dbReference>
<accession>A0A2T7FWJ9</accession>
<gene>
    <name evidence="2" type="ORF">DC363_08380</name>
</gene>
<dbReference type="AlphaFoldDB" id="A0A2T7FWJ9"/>
<name>A0A2T7FWJ9_9RHOB</name>
<dbReference type="EMBL" id="QCYG01000005">
    <property type="protein sequence ID" value="PVA06546.1"/>
    <property type="molecule type" value="Genomic_DNA"/>
</dbReference>
<dbReference type="GO" id="GO:0005886">
    <property type="term" value="C:plasma membrane"/>
    <property type="evidence" value="ECO:0007669"/>
    <property type="project" value="TreeGrafter"/>
</dbReference>